<dbReference type="RefSeq" id="WP_267773051.1">
    <property type="nucleotide sequence ID" value="NZ_JAPNKE010000002.1"/>
</dbReference>
<accession>A0A9X3J0M1</accession>
<protein>
    <submittedName>
        <fullName evidence="1">Uncharacterized protein</fullName>
    </submittedName>
</protein>
<evidence type="ECO:0000313" key="2">
    <source>
        <dbReference type="Proteomes" id="UP001150924"/>
    </source>
</evidence>
<dbReference type="Proteomes" id="UP001150924">
    <property type="component" value="Unassembled WGS sequence"/>
</dbReference>
<dbReference type="AlphaFoldDB" id="A0A9X3J0M1"/>
<gene>
    <name evidence="1" type="ORF">OV079_32440</name>
</gene>
<organism evidence="1 2">
    <name type="scientific">Nannocystis pusilla</name>
    <dbReference type="NCBI Taxonomy" id="889268"/>
    <lineage>
        <taxon>Bacteria</taxon>
        <taxon>Pseudomonadati</taxon>
        <taxon>Myxococcota</taxon>
        <taxon>Polyangia</taxon>
        <taxon>Nannocystales</taxon>
        <taxon>Nannocystaceae</taxon>
        <taxon>Nannocystis</taxon>
    </lineage>
</organism>
<reference evidence="1" key="1">
    <citation type="submission" date="2022-11" db="EMBL/GenBank/DDBJ databases">
        <title>Minimal conservation of predation-associated metabolite biosynthetic gene clusters underscores biosynthetic potential of Myxococcota including descriptions for ten novel species: Archangium lansinium sp. nov., Myxococcus landrumus sp. nov., Nannocystis bai.</title>
        <authorList>
            <person name="Ahearne A."/>
            <person name="Stevens C."/>
            <person name="Phillips K."/>
        </authorList>
    </citation>
    <scope>NUCLEOTIDE SEQUENCE</scope>
    <source>
        <strain evidence="1">Na p29</strain>
    </source>
</reference>
<dbReference type="EMBL" id="JAPNKE010000002">
    <property type="protein sequence ID" value="MCY1010195.1"/>
    <property type="molecule type" value="Genomic_DNA"/>
</dbReference>
<evidence type="ECO:0000313" key="1">
    <source>
        <dbReference type="EMBL" id="MCY1010195.1"/>
    </source>
</evidence>
<comment type="caution">
    <text evidence="1">The sequence shown here is derived from an EMBL/GenBank/DDBJ whole genome shotgun (WGS) entry which is preliminary data.</text>
</comment>
<sequence>MTGPEAHASPFASERRRRPLLRRLFYREDAFDVLGPAELTALFEAFACVVRLHPVILYWVHRLGAREYLVSSFRHRSMVKYSELEVVHVTPDEIGYYRLPGARIGGGGRVEPGLYSLAIQAPGGRRHDLRIRKCDHGQLHLDEVCERPERDAASFQSLPRHTLDRSKFAAEMATIVERALEWDYQRALLGEPDPFTEAEWGEVTRKCAGLSPRADAFLAEIRRRDRSRRVHP</sequence>
<name>A0A9X3J0M1_9BACT</name>
<proteinExistence type="predicted"/>
<keyword evidence="2" id="KW-1185">Reference proteome</keyword>